<accession>A0A1I0MXM0</accession>
<evidence type="ECO:0000313" key="3">
    <source>
        <dbReference type="Proteomes" id="UP000198518"/>
    </source>
</evidence>
<name>A0A1I0MXM0_9EURY</name>
<feature type="region of interest" description="Disordered" evidence="1">
    <location>
        <begin position="1"/>
        <end position="100"/>
    </location>
</feature>
<feature type="compositionally biased region" description="Acidic residues" evidence="1">
    <location>
        <begin position="49"/>
        <end position="58"/>
    </location>
</feature>
<organism evidence="2 3">
    <name type="scientific">Halobacterium jilantaiense</name>
    <dbReference type="NCBI Taxonomy" id="355548"/>
    <lineage>
        <taxon>Archaea</taxon>
        <taxon>Methanobacteriati</taxon>
        <taxon>Methanobacteriota</taxon>
        <taxon>Stenosarchaea group</taxon>
        <taxon>Halobacteria</taxon>
        <taxon>Halobacteriales</taxon>
        <taxon>Halobacteriaceae</taxon>
        <taxon>Halobacterium</taxon>
    </lineage>
</organism>
<dbReference type="EMBL" id="FOJA01000001">
    <property type="protein sequence ID" value="SEV93512.1"/>
    <property type="molecule type" value="Genomic_DNA"/>
</dbReference>
<feature type="compositionally biased region" description="Acidic residues" evidence="1">
    <location>
        <begin position="16"/>
        <end position="25"/>
    </location>
</feature>
<protein>
    <submittedName>
        <fullName evidence="2">Uncharacterized protein</fullName>
    </submittedName>
</protein>
<dbReference type="OrthoDB" id="177137at2157"/>
<reference evidence="2 3" key="1">
    <citation type="submission" date="2016-10" db="EMBL/GenBank/DDBJ databases">
        <authorList>
            <person name="de Groot N.N."/>
        </authorList>
    </citation>
    <scope>NUCLEOTIDE SEQUENCE [LARGE SCALE GENOMIC DNA]</scope>
    <source>
        <strain evidence="2 3">CGMCC 1.5337</strain>
    </source>
</reference>
<dbReference type="Pfam" id="PF24332">
    <property type="entry name" value="DUF7500"/>
    <property type="match status" value="1"/>
</dbReference>
<proteinExistence type="predicted"/>
<dbReference type="InterPro" id="IPR055923">
    <property type="entry name" value="DUF7500"/>
</dbReference>
<sequence length="216" mass="23206">MVSGGDQDDDRVLSPEELDIEEQEEVAAIGEGRYVIGPDGPPNAPAESEREDTDDGSDAESQGNAGAPEPAASQEASEPQTQSQSRAPPQTQTPPEPQVTGRDVKEWLGEELESHDAQYAYHIAAKYGDSVAHQQLATDDVGAAFDGLLVWYARQLAGSTSIDRALGILLGESSVQVKYPTKRLVAYLEANDLGPEDSIRELVETVDEQDGLSFPR</sequence>
<dbReference type="Proteomes" id="UP000198518">
    <property type="component" value="Unassembled WGS sequence"/>
</dbReference>
<dbReference type="RefSeq" id="WP_089667643.1">
    <property type="nucleotide sequence ID" value="NZ_FOJA01000001.1"/>
</dbReference>
<gene>
    <name evidence="2" type="ORF">SAMN04487945_0454</name>
</gene>
<evidence type="ECO:0000313" key="2">
    <source>
        <dbReference type="EMBL" id="SEV93512.1"/>
    </source>
</evidence>
<evidence type="ECO:0000256" key="1">
    <source>
        <dbReference type="SAM" id="MobiDB-lite"/>
    </source>
</evidence>
<dbReference type="STRING" id="355548.SAMN04487945_0454"/>
<feature type="compositionally biased region" description="Low complexity" evidence="1">
    <location>
        <begin position="67"/>
        <end position="80"/>
    </location>
</feature>
<dbReference type="AlphaFoldDB" id="A0A1I0MXM0"/>
<keyword evidence="3" id="KW-1185">Reference proteome</keyword>